<dbReference type="Pfam" id="PF00990">
    <property type="entry name" value="GGDEF"/>
    <property type="match status" value="1"/>
</dbReference>
<comment type="subcellular location">
    <subcellularLocation>
        <location evidence="1">Cell membrane</location>
        <topology evidence="1">Multi-pass membrane protein</topology>
    </subcellularLocation>
</comment>
<dbReference type="Pfam" id="PF02743">
    <property type="entry name" value="dCache_1"/>
    <property type="match status" value="1"/>
</dbReference>
<dbReference type="Proteomes" id="UP001158049">
    <property type="component" value="Unassembled WGS sequence"/>
</dbReference>
<dbReference type="PROSITE" id="PS50887">
    <property type="entry name" value="GGDEF"/>
    <property type="match status" value="1"/>
</dbReference>
<evidence type="ECO:0000256" key="7">
    <source>
        <dbReference type="ARBA" id="ARBA00034247"/>
    </source>
</evidence>
<organism evidence="10 11">
    <name type="scientific">Noviherbaspirillum suwonense</name>
    <dbReference type="NCBI Taxonomy" id="1224511"/>
    <lineage>
        <taxon>Bacteria</taxon>
        <taxon>Pseudomonadati</taxon>
        <taxon>Pseudomonadota</taxon>
        <taxon>Betaproteobacteria</taxon>
        <taxon>Burkholderiales</taxon>
        <taxon>Oxalobacteraceae</taxon>
        <taxon>Noviherbaspirillum</taxon>
    </lineage>
</organism>
<sequence>MTRALAQQTDDTIRAAEVALVGVVQSLETEGVDATTLARVQTLLRLTVAKLPALDSVSFYDRKGHGIITSRTQITGSFSIPDRDYFKHHAGSQDRDMHIGSPVRSRTSGRWIMPVSRRVNQPNGFFAGVAVATIDLEYLQEFHNSFDLGRDGTIFLLSSRGKIIVRRPFSEAQINADASKGPVFQTYLNKGKEGSAVLTGYIDGIERMYSYQHLAHYPVIAASAVATMDVLADWRRETVRVLGAGAVLLAVLGLLGRKLIQLIGEREQAQRELRKAKTSLEKMNQSLERLTLLDSLTGLGNRRLFDTVLTEEFDRAKRTATFLALIMIDVDYFKRYNDLYGHPAGDACLQQLGETLMEAACRPGDVAVRYGGEEMAVLLPDTDVEGAVAMGERFRHAVLTRAIAHGGSPEDVVTVSIGAAACLPDQDDSSCKLLLQSADKALYAAKAGGRNQVCMAT</sequence>
<dbReference type="CDD" id="cd01949">
    <property type="entry name" value="GGDEF"/>
    <property type="match status" value="1"/>
</dbReference>
<dbReference type="EC" id="2.7.7.65" evidence="2"/>
<evidence type="ECO:0000256" key="2">
    <source>
        <dbReference type="ARBA" id="ARBA00012528"/>
    </source>
</evidence>
<dbReference type="SUPFAM" id="SSF55073">
    <property type="entry name" value="Nucleotide cyclase"/>
    <property type="match status" value="1"/>
</dbReference>
<name>A0ABY1PQY2_9BURK</name>
<comment type="caution">
    <text evidence="10">The sequence shown here is derived from an EMBL/GenBank/DDBJ whole genome shotgun (WGS) entry which is preliminary data.</text>
</comment>
<dbReference type="Gene3D" id="3.30.450.20">
    <property type="entry name" value="PAS domain"/>
    <property type="match status" value="2"/>
</dbReference>
<keyword evidence="3" id="KW-1003">Cell membrane</keyword>
<dbReference type="InterPro" id="IPR033479">
    <property type="entry name" value="dCache_1"/>
</dbReference>
<comment type="catalytic activity">
    <reaction evidence="7">
        <text>2 GTP = 3',3'-c-di-GMP + 2 diphosphate</text>
        <dbReference type="Rhea" id="RHEA:24898"/>
        <dbReference type="ChEBI" id="CHEBI:33019"/>
        <dbReference type="ChEBI" id="CHEBI:37565"/>
        <dbReference type="ChEBI" id="CHEBI:58805"/>
        <dbReference type="EC" id="2.7.7.65"/>
    </reaction>
</comment>
<dbReference type="Gene3D" id="3.30.70.270">
    <property type="match status" value="1"/>
</dbReference>
<evidence type="ECO:0000256" key="6">
    <source>
        <dbReference type="ARBA" id="ARBA00023136"/>
    </source>
</evidence>
<dbReference type="InterPro" id="IPR043128">
    <property type="entry name" value="Rev_trsase/Diguanyl_cyclase"/>
</dbReference>
<dbReference type="CDD" id="cd12915">
    <property type="entry name" value="PDC2_DGC_like"/>
    <property type="match status" value="1"/>
</dbReference>
<proteinExistence type="predicted"/>
<evidence type="ECO:0000313" key="11">
    <source>
        <dbReference type="Proteomes" id="UP001158049"/>
    </source>
</evidence>
<evidence type="ECO:0000256" key="5">
    <source>
        <dbReference type="ARBA" id="ARBA00022989"/>
    </source>
</evidence>
<dbReference type="EMBL" id="FXUL01000001">
    <property type="protein sequence ID" value="SMP43121.1"/>
    <property type="molecule type" value="Genomic_DNA"/>
</dbReference>
<evidence type="ECO:0000313" key="10">
    <source>
        <dbReference type="EMBL" id="SMP43121.1"/>
    </source>
</evidence>
<dbReference type="InterPro" id="IPR000160">
    <property type="entry name" value="GGDEF_dom"/>
</dbReference>
<evidence type="ECO:0000259" key="9">
    <source>
        <dbReference type="PROSITE" id="PS50887"/>
    </source>
</evidence>
<keyword evidence="6" id="KW-0472">Membrane</keyword>
<feature type="coiled-coil region" evidence="8">
    <location>
        <begin position="259"/>
        <end position="293"/>
    </location>
</feature>
<keyword evidence="4" id="KW-0812">Transmembrane</keyword>
<dbReference type="InterPro" id="IPR050469">
    <property type="entry name" value="Diguanylate_Cyclase"/>
</dbReference>
<dbReference type="NCBIfam" id="TIGR00254">
    <property type="entry name" value="GGDEF"/>
    <property type="match status" value="1"/>
</dbReference>
<protein>
    <recommendedName>
        <fullName evidence="2">diguanylate cyclase</fullName>
        <ecNumber evidence="2">2.7.7.65</ecNumber>
    </recommendedName>
</protein>
<reference evidence="10 11" key="1">
    <citation type="submission" date="2017-05" db="EMBL/GenBank/DDBJ databases">
        <authorList>
            <person name="Varghese N."/>
            <person name="Submissions S."/>
        </authorList>
    </citation>
    <scope>NUCLEOTIDE SEQUENCE [LARGE SCALE GENOMIC DNA]</scope>
    <source>
        <strain evidence="10 11">DSM 26001</strain>
    </source>
</reference>
<keyword evidence="11" id="KW-1185">Reference proteome</keyword>
<evidence type="ECO:0000256" key="3">
    <source>
        <dbReference type="ARBA" id="ARBA00022475"/>
    </source>
</evidence>
<evidence type="ECO:0000256" key="4">
    <source>
        <dbReference type="ARBA" id="ARBA00022692"/>
    </source>
</evidence>
<dbReference type="PANTHER" id="PTHR45138:SF9">
    <property type="entry name" value="DIGUANYLATE CYCLASE DGCM-RELATED"/>
    <property type="match status" value="1"/>
</dbReference>
<dbReference type="SMART" id="SM00267">
    <property type="entry name" value="GGDEF"/>
    <property type="match status" value="1"/>
</dbReference>
<dbReference type="CDD" id="cd12914">
    <property type="entry name" value="PDC1_DGC_like"/>
    <property type="match status" value="1"/>
</dbReference>
<keyword evidence="5" id="KW-1133">Transmembrane helix</keyword>
<feature type="domain" description="GGDEF" evidence="9">
    <location>
        <begin position="321"/>
        <end position="457"/>
    </location>
</feature>
<evidence type="ECO:0000256" key="8">
    <source>
        <dbReference type="SAM" id="Coils"/>
    </source>
</evidence>
<accession>A0ABY1PQY2</accession>
<evidence type="ECO:0000256" key="1">
    <source>
        <dbReference type="ARBA" id="ARBA00004651"/>
    </source>
</evidence>
<keyword evidence="8" id="KW-0175">Coiled coil</keyword>
<dbReference type="PANTHER" id="PTHR45138">
    <property type="entry name" value="REGULATORY COMPONENTS OF SENSORY TRANSDUCTION SYSTEM"/>
    <property type="match status" value="1"/>
</dbReference>
<gene>
    <name evidence="10" type="ORF">SAMN06295970_101266</name>
</gene>
<dbReference type="InterPro" id="IPR029787">
    <property type="entry name" value="Nucleotide_cyclase"/>
</dbReference>